<dbReference type="Gramene" id="rna29740">
    <property type="protein sequence ID" value="RHN54666.1"/>
    <property type="gene ID" value="gene29740"/>
</dbReference>
<dbReference type="InterPro" id="IPR012340">
    <property type="entry name" value="NA-bd_OB-fold"/>
</dbReference>
<accession>I3SK21</accession>
<name>I3SK21_MEDTR</name>
<dbReference type="Pfam" id="PF04057">
    <property type="entry name" value="Rep-A_N"/>
    <property type="match status" value="2"/>
</dbReference>
<dbReference type="AlphaFoldDB" id="I3SK21"/>
<dbReference type="GO" id="GO:0006260">
    <property type="term" value="P:DNA replication"/>
    <property type="evidence" value="ECO:0007669"/>
    <property type="project" value="InterPro"/>
</dbReference>
<reference evidence="2" key="1">
    <citation type="submission" date="2012-05" db="EMBL/GenBank/DDBJ databases">
        <authorList>
            <person name="Krishnakumar V."/>
            <person name="Cheung F."/>
            <person name="Xiao Y."/>
            <person name="Chan A."/>
            <person name="Moskal W.A."/>
            <person name="Town C.D."/>
        </authorList>
    </citation>
    <scope>NUCLEOTIDE SEQUENCE</scope>
</reference>
<dbReference type="Proteomes" id="UP000265566">
    <property type="component" value="Chromosome 5"/>
</dbReference>
<feature type="domain" description="Replication factor-A protein 1 N-terminal" evidence="1">
    <location>
        <begin position="5"/>
        <end position="102"/>
    </location>
</feature>
<dbReference type="FunFam" id="2.40.50.140:FF:000117">
    <property type="entry name" value="Replication protein A subunit"/>
    <property type="match status" value="2"/>
</dbReference>
<feature type="domain" description="Replication factor-A protein 1 N-terminal" evidence="1">
    <location>
        <begin position="150"/>
        <end position="247"/>
    </location>
</feature>
<dbReference type="Gene3D" id="2.40.50.140">
    <property type="entry name" value="Nucleic acid-binding proteins"/>
    <property type="match status" value="2"/>
</dbReference>
<evidence type="ECO:0000313" key="2">
    <source>
        <dbReference type="EMBL" id="AFK40613.1"/>
    </source>
</evidence>
<proteinExistence type="evidence at transcript level"/>
<dbReference type="PANTHER" id="PTHR14944:SF2">
    <property type="entry name" value="RPA-RELATED PROTEIN RADX"/>
    <property type="match status" value="1"/>
</dbReference>
<dbReference type="PANTHER" id="PTHR14944">
    <property type="entry name" value="RPA-RELATED PROTEIN RADX"/>
    <property type="match status" value="1"/>
</dbReference>
<reference evidence="3" key="2">
    <citation type="journal article" date="2018" name="Nat. Plants">
        <title>Whole-genome landscape of Medicago truncatula symbiotic genes.</title>
        <authorList>
            <person name="Pecrix Y."/>
            <person name="Gamas P."/>
            <person name="Carrere S."/>
        </authorList>
    </citation>
    <scope>NUCLEOTIDE SEQUENCE</scope>
    <source>
        <tissue evidence="3">Leaves</tissue>
    </source>
</reference>
<evidence type="ECO:0000259" key="1">
    <source>
        <dbReference type="Pfam" id="PF04057"/>
    </source>
</evidence>
<dbReference type="CDD" id="cd04477">
    <property type="entry name" value="RPA1N"/>
    <property type="match status" value="1"/>
</dbReference>
<dbReference type="GO" id="GO:0005634">
    <property type="term" value="C:nucleus"/>
    <property type="evidence" value="ECO:0007669"/>
    <property type="project" value="InterPro"/>
</dbReference>
<gene>
    <name evidence="3" type="ORF">MtrunA17_Chr5g0409361</name>
</gene>
<dbReference type="GO" id="GO:0003697">
    <property type="term" value="F:single-stranded DNA binding"/>
    <property type="evidence" value="ECO:0007669"/>
    <property type="project" value="InterPro"/>
</dbReference>
<organism evidence="2">
    <name type="scientific">Medicago truncatula</name>
    <name type="common">Barrel medic</name>
    <name type="synonym">Medicago tribuloides</name>
    <dbReference type="NCBI Taxonomy" id="3880"/>
    <lineage>
        <taxon>Eukaryota</taxon>
        <taxon>Viridiplantae</taxon>
        <taxon>Streptophyta</taxon>
        <taxon>Embryophyta</taxon>
        <taxon>Tracheophyta</taxon>
        <taxon>Spermatophyta</taxon>
        <taxon>Magnoliopsida</taxon>
        <taxon>eudicotyledons</taxon>
        <taxon>Gunneridae</taxon>
        <taxon>Pentapetalae</taxon>
        <taxon>rosids</taxon>
        <taxon>fabids</taxon>
        <taxon>Fabales</taxon>
        <taxon>Fabaceae</taxon>
        <taxon>Papilionoideae</taxon>
        <taxon>50 kb inversion clade</taxon>
        <taxon>NPAAA clade</taxon>
        <taxon>Hologalegina</taxon>
        <taxon>IRL clade</taxon>
        <taxon>Trifolieae</taxon>
        <taxon>Medicago</taxon>
    </lineage>
</organism>
<sequence length="341" mass="37861">MAVNLTQGAIVKMCFTSEELHPVLQFIDLKPVQSQQNSAIEIYQLFLSDGLHYEHGMLAKQKNELVHNGRLQKGSIVKLTQFIYKHVRTRKLLIVVDLEVIMDKCDLIGKPDPAPKEAPALSAASHAGNVQSAAGQLESTAEKAVMAVNLTQGAIMKMCFTSEEIQPVLQVIDLKLLQSQQNSTTKMYQLVLSDGSHYKQGTLSVQKNKLIHSGRLQKGSIVKLNEIICNDVNQNLKIIFFVELDVILDKWDLIGKPVPAPEEALAKSAAYVQLLNASLIGKPVTARKEATEPKFATKEDIEKQAEKIDQFIEISNKRHEDVLASQAHIRNTLAQILARLT</sequence>
<dbReference type="EMBL" id="BT140818">
    <property type="protein sequence ID" value="AFK40613.1"/>
    <property type="molecule type" value="mRNA"/>
</dbReference>
<dbReference type="InterPro" id="IPR007199">
    <property type="entry name" value="Rep_factor-A_N"/>
</dbReference>
<dbReference type="EMBL" id="PSQE01000005">
    <property type="protein sequence ID" value="RHN54666.1"/>
    <property type="molecule type" value="Genomic_DNA"/>
</dbReference>
<dbReference type="SUPFAM" id="SSF50249">
    <property type="entry name" value="Nucleic acid-binding proteins"/>
    <property type="match status" value="2"/>
</dbReference>
<protein>
    <submittedName>
        <fullName evidence="3">Putative nucleic acid-binding protein</fullName>
    </submittedName>
</protein>
<dbReference type="InterPro" id="IPR040893">
    <property type="entry name" value="RADX"/>
</dbReference>
<dbReference type="OrthoDB" id="1436008at2759"/>
<evidence type="ECO:0000313" key="3">
    <source>
        <dbReference type="EMBL" id="RHN54666.1"/>
    </source>
</evidence>